<dbReference type="GO" id="GO:0005506">
    <property type="term" value="F:iron ion binding"/>
    <property type="evidence" value="ECO:0007669"/>
    <property type="project" value="UniProtKB-ARBA"/>
</dbReference>
<keyword evidence="3" id="KW-1185">Reference proteome</keyword>
<proteinExistence type="predicted"/>
<evidence type="ECO:0000313" key="3">
    <source>
        <dbReference type="Proteomes" id="UP000004210"/>
    </source>
</evidence>
<dbReference type="OrthoDB" id="9796766at2"/>
<dbReference type="Proteomes" id="UP000004210">
    <property type="component" value="Unassembled WGS sequence"/>
</dbReference>
<sequence length="279" mass="31498">MGQGYAVIRNAVTLPACELALVGIDAFKRAHPAAIRDNANEHGQLYRVVNMHLAIDALANVFAENSALATCDEFFGEPATLYTSLYYERGSEQALHRDTPYFCTHPADRYLGVWLALDDVDSGNGPLRVVPRSHLLPAIDVDALARKLFPDPSVIPAISDAGWNAYQAAVQHQCDERGMQAQEVHVQRGDVIIWHPSMFHGGSPHRVKQRSRRSLVMHVTPQGVPVHQIDVFLNPDKPVAAKAAWRYYRHGQRRIARFREIDFGHTHKLPVRRLRWPWL</sequence>
<accession>I4VTZ4</accession>
<dbReference type="PANTHER" id="PTHR20883">
    <property type="entry name" value="PHYTANOYL-COA DIOXYGENASE DOMAIN CONTAINING 1"/>
    <property type="match status" value="1"/>
</dbReference>
<name>I4VTZ4_9GAMM</name>
<dbReference type="PATRIC" id="fig|1163408.3.peg.1002"/>
<evidence type="ECO:0000313" key="2">
    <source>
        <dbReference type="EMBL" id="EIL90685.1"/>
    </source>
</evidence>
<gene>
    <name evidence="2" type="ORF">UU9_04889</name>
</gene>
<dbReference type="EMBL" id="AJXU01000026">
    <property type="protein sequence ID" value="EIL90685.1"/>
    <property type="molecule type" value="Genomic_DNA"/>
</dbReference>
<keyword evidence="2" id="KW-0560">Oxidoreductase</keyword>
<dbReference type="Pfam" id="PF05721">
    <property type="entry name" value="PhyH"/>
    <property type="match status" value="1"/>
</dbReference>
<dbReference type="PANTHER" id="PTHR20883:SF48">
    <property type="entry name" value="ECTOINE DIOXYGENASE"/>
    <property type="match status" value="1"/>
</dbReference>
<dbReference type="SUPFAM" id="SSF51197">
    <property type="entry name" value="Clavaminate synthase-like"/>
    <property type="match status" value="1"/>
</dbReference>
<comment type="cofactor">
    <cofactor evidence="1">
        <name>Fe(2+)</name>
        <dbReference type="ChEBI" id="CHEBI:29033"/>
    </cofactor>
</comment>
<dbReference type="InterPro" id="IPR008775">
    <property type="entry name" value="Phytyl_CoA_dOase-like"/>
</dbReference>
<dbReference type="eggNOG" id="COG5285">
    <property type="taxonomic scope" value="Bacteria"/>
</dbReference>
<comment type="caution">
    <text evidence="2">The sequence shown here is derived from an EMBL/GenBank/DDBJ whole genome shotgun (WGS) entry which is preliminary data.</text>
</comment>
<dbReference type="STRING" id="1163408.UU9_04889"/>
<organism evidence="2 3">
    <name type="scientific">Rhodanobacter fulvus Jip2</name>
    <dbReference type="NCBI Taxonomy" id="1163408"/>
    <lineage>
        <taxon>Bacteria</taxon>
        <taxon>Pseudomonadati</taxon>
        <taxon>Pseudomonadota</taxon>
        <taxon>Gammaproteobacteria</taxon>
        <taxon>Lysobacterales</taxon>
        <taxon>Rhodanobacteraceae</taxon>
        <taxon>Rhodanobacter</taxon>
    </lineage>
</organism>
<keyword evidence="2" id="KW-0223">Dioxygenase</keyword>
<dbReference type="AlphaFoldDB" id="I4VTZ4"/>
<evidence type="ECO:0000256" key="1">
    <source>
        <dbReference type="ARBA" id="ARBA00001954"/>
    </source>
</evidence>
<dbReference type="GO" id="GO:0016706">
    <property type="term" value="F:2-oxoglutarate-dependent dioxygenase activity"/>
    <property type="evidence" value="ECO:0007669"/>
    <property type="project" value="UniProtKB-ARBA"/>
</dbReference>
<protein>
    <submittedName>
        <fullName evidence="2">Phytanoyl-CoA dioxygenase</fullName>
    </submittedName>
</protein>
<reference evidence="2 3" key="1">
    <citation type="journal article" date="2012" name="J. Bacteriol.">
        <title>Genome sequences for six rhodanobacter strains, isolated from soils and the terrestrial subsurface, with variable denitrification capabilities.</title>
        <authorList>
            <person name="Kostka J.E."/>
            <person name="Green S.J."/>
            <person name="Rishishwar L."/>
            <person name="Prakash O."/>
            <person name="Katz L.S."/>
            <person name="Marino-Ramirez L."/>
            <person name="Jordan I.K."/>
            <person name="Munk C."/>
            <person name="Ivanova N."/>
            <person name="Mikhailova N."/>
            <person name="Watson D.B."/>
            <person name="Brown S.D."/>
            <person name="Palumbo A.V."/>
            <person name="Brooks S.C."/>
        </authorList>
    </citation>
    <scope>NUCLEOTIDE SEQUENCE [LARGE SCALE GENOMIC DNA]</scope>
    <source>
        <strain evidence="3">Jip2T</strain>
    </source>
</reference>
<dbReference type="Gene3D" id="2.60.120.620">
    <property type="entry name" value="q2cbj1_9rhob like domain"/>
    <property type="match status" value="1"/>
</dbReference>